<dbReference type="GO" id="GO:0000963">
    <property type="term" value="P:mitochondrial RNA processing"/>
    <property type="evidence" value="ECO:0007669"/>
    <property type="project" value="TreeGrafter"/>
</dbReference>
<keyword evidence="3" id="KW-1185">Reference proteome</keyword>
<dbReference type="PANTHER" id="PTHR21228">
    <property type="entry name" value="FAST LEU-RICH DOMAIN-CONTAINING"/>
    <property type="match status" value="1"/>
</dbReference>
<dbReference type="PANTHER" id="PTHR21228:SF40">
    <property type="entry name" value="LD45607P"/>
    <property type="match status" value="1"/>
</dbReference>
<gene>
    <name evidence="2" type="ORF">CEUSTIGMA_g12807.t1</name>
</gene>
<dbReference type="GO" id="GO:0044528">
    <property type="term" value="P:regulation of mitochondrial mRNA stability"/>
    <property type="evidence" value="ECO:0007669"/>
    <property type="project" value="TreeGrafter"/>
</dbReference>
<evidence type="ECO:0000313" key="3">
    <source>
        <dbReference type="Proteomes" id="UP000232323"/>
    </source>
</evidence>
<dbReference type="GO" id="GO:0005759">
    <property type="term" value="C:mitochondrial matrix"/>
    <property type="evidence" value="ECO:0007669"/>
    <property type="project" value="TreeGrafter"/>
</dbReference>
<dbReference type="GO" id="GO:0003723">
    <property type="term" value="F:RNA binding"/>
    <property type="evidence" value="ECO:0007669"/>
    <property type="project" value="TreeGrafter"/>
</dbReference>
<comment type="caution">
    <text evidence="2">The sequence shown here is derived from an EMBL/GenBank/DDBJ whole genome shotgun (WGS) entry which is preliminary data.</text>
</comment>
<dbReference type="InterPro" id="IPR050870">
    <property type="entry name" value="FAST_kinase"/>
</dbReference>
<name>A0A250XQN6_9CHLO</name>
<dbReference type="GO" id="GO:1901259">
    <property type="term" value="P:chloroplast rRNA processing"/>
    <property type="evidence" value="ECO:0007669"/>
    <property type="project" value="TreeGrafter"/>
</dbReference>
<dbReference type="GO" id="GO:0009507">
    <property type="term" value="C:chloroplast"/>
    <property type="evidence" value="ECO:0007669"/>
    <property type="project" value="GOC"/>
</dbReference>
<dbReference type="EMBL" id="BEGY01000166">
    <property type="protein sequence ID" value="GAX85391.1"/>
    <property type="molecule type" value="Genomic_DNA"/>
</dbReference>
<dbReference type="AlphaFoldDB" id="A0A250XQN6"/>
<feature type="region of interest" description="Disordered" evidence="1">
    <location>
        <begin position="462"/>
        <end position="494"/>
    </location>
</feature>
<accession>A0A250XQN6</accession>
<reference evidence="2 3" key="1">
    <citation type="submission" date="2017-08" db="EMBL/GenBank/DDBJ databases">
        <title>Acidophilic green algal genome provides insights into adaptation to an acidic environment.</title>
        <authorList>
            <person name="Hirooka S."/>
            <person name="Hirose Y."/>
            <person name="Kanesaki Y."/>
            <person name="Higuchi S."/>
            <person name="Fujiwara T."/>
            <person name="Onuma R."/>
            <person name="Era A."/>
            <person name="Ohbayashi R."/>
            <person name="Uzuka A."/>
            <person name="Nozaki H."/>
            <person name="Yoshikawa H."/>
            <person name="Miyagishima S.Y."/>
        </authorList>
    </citation>
    <scope>NUCLEOTIDE SEQUENCE [LARGE SCALE GENOMIC DNA]</scope>
    <source>
        <strain evidence="2 3">NIES-2499</strain>
    </source>
</reference>
<feature type="compositionally biased region" description="Basic and acidic residues" evidence="1">
    <location>
        <begin position="614"/>
        <end position="623"/>
    </location>
</feature>
<protein>
    <submittedName>
        <fullName evidence="2">Uncharacterized protein</fullName>
    </submittedName>
</protein>
<feature type="region of interest" description="Disordered" evidence="1">
    <location>
        <begin position="601"/>
        <end position="623"/>
    </location>
</feature>
<feature type="compositionally biased region" description="Low complexity" evidence="1">
    <location>
        <begin position="467"/>
        <end position="481"/>
    </location>
</feature>
<dbReference type="Proteomes" id="UP000232323">
    <property type="component" value="Unassembled WGS sequence"/>
</dbReference>
<evidence type="ECO:0000256" key="1">
    <source>
        <dbReference type="SAM" id="MobiDB-lite"/>
    </source>
</evidence>
<dbReference type="OrthoDB" id="560822at2759"/>
<organism evidence="2 3">
    <name type="scientific">Chlamydomonas eustigma</name>
    <dbReference type="NCBI Taxonomy" id="1157962"/>
    <lineage>
        <taxon>Eukaryota</taxon>
        <taxon>Viridiplantae</taxon>
        <taxon>Chlorophyta</taxon>
        <taxon>core chlorophytes</taxon>
        <taxon>Chlorophyceae</taxon>
        <taxon>CS clade</taxon>
        <taxon>Chlamydomonadales</taxon>
        <taxon>Chlamydomonadaceae</taxon>
        <taxon>Chlamydomonas</taxon>
    </lineage>
</organism>
<proteinExistence type="predicted"/>
<dbReference type="GO" id="GO:0035770">
    <property type="term" value="C:ribonucleoprotein granule"/>
    <property type="evidence" value="ECO:0007669"/>
    <property type="project" value="TreeGrafter"/>
</dbReference>
<sequence>MLRARTFSSFKAEPVTSCHIRQGPFKSVNSCNLVISNCILESSGRNRLRCGLRRNLVCSARQGSRSLYQEHRDKSGSMPQSDDFEPSQTLLDLSGLLDAIISAAMRRKGRGSMDVISEDMNESEAAFLDMAFVGTTLGLKANSFTSDELVALTTYLAILVSPQAVMLSDDVSMSHDADRARRAKSTSNVRMVEREVPLQWSKALLDALQAHFADMSGSGLAGSAWGVSSMYILPSDGWIQSLLKEASAVMDTLDGPSASHLVHALYLMGYRPPDEWLMEMCEHSLHNLGLKNLAAPDLVNLTSALAEFRFYPSEEWRKMLVSEAVYHPVGFTPEEASTLLAAICMFQEFPEEMWLRTCYTHILAGIEDLEPESMADIFWSVGCLETFKLGREQEDRNFMPPESWMKLLIQVSQPHIKIMGKVEIIKMVWAVAVLKLRPPPSWLLPLLQRIRAILSPSQQQQVLQGPSSKSVGSNSSSSSSSQQAAGGVTTDGSQQQLPDPFELLYLSRCCNILYRNLTEPVLPAEPKVSYRPPGFEMDYEESGGEPAEVADEYARLGGPPPELGLLVRDLYEAVEHVASTMDELPPEWRRINVRYPPYAMQQMMETEDQDDQDDGSRAEDDYA</sequence>
<evidence type="ECO:0000313" key="2">
    <source>
        <dbReference type="EMBL" id="GAX85391.1"/>
    </source>
</evidence>